<gene>
    <name evidence="1" type="ORF">BofuT4_P029770.1</name>
</gene>
<organism evidence="1 2">
    <name type="scientific">Botryotinia fuckeliana (strain T4)</name>
    <name type="common">Noble rot fungus</name>
    <name type="synonym">Botrytis cinerea</name>
    <dbReference type="NCBI Taxonomy" id="999810"/>
    <lineage>
        <taxon>Eukaryota</taxon>
        <taxon>Fungi</taxon>
        <taxon>Dikarya</taxon>
        <taxon>Ascomycota</taxon>
        <taxon>Pezizomycotina</taxon>
        <taxon>Leotiomycetes</taxon>
        <taxon>Helotiales</taxon>
        <taxon>Sclerotiniaceae</taxon>
        <taxon>Botrytis</taxon>
    </lineage>
</organism>
<dbReference type="InParanoid" id="G2Y925"/>
<dbReference type="AlphaFoldDB" id="G2Y925"/>
<evidence type="ECO:0000313" key="1">
    <source>
        <dbReference type="EMBL" id="CCD49101.1"/>
    </source>
</evidence>
<sequence>MKYQLSKDQEIRTATETEGTQEILYRDLIVKFEVMESSEYPVQVNGGDLILKSARSTDTQTFGIESIFERQDGVSNSNCCVDDAIETKIRKITIDHLPHDILMNIFDELTQSFCNPLGCSSPSVKGTYIPLYQTVRGWYREIPYPVIRKEWCPGHGKHLADLLEDWRGLRHYRKAWLDIGRYPYTFFLPRYLSITAYNPSNENCKVKLALQDRYRDHLLHLSLCGDSRVLLLSRSYRPWRGLTRPILPSPRQMDPRAWFLEAKEILLRDRCNHAQKKRWVFHWRHYTIGQGCGDWPEQEAVEFFSEWRAMIDL</sequence>
<reference evidence="2" key="1">
    <citation type="journal article" date="2011" name="PLoS Genet.">
        <title>Genomic analysis of the necrotrophic fungal pathogens Sclerotinia sclerotiorum and Botrytis cinerea.</title>
        <authorList>
            <person name="Amselem J."/>
            <person name="Cuomo C.A."/>
            <person name="van Kan J.A."/>
            <person name="Viaud M."/>
            <person name="Benito E.P."/>
            <person name="Couloux A."/>
            <person name="Coutinho P.M."/>
            <person name="de Vries R.P."/>
            <person name="Dyer P.S."/>
            <person name="Fillinger S."/>
            <person name="Fournier E."/>
            <person name="Gout L."/>
            <person name="Hahn M."/>
            <person name="Kohn L."/>
            <person name="Lapalu N."/>
            <person name="Plummer K.M."/>
            <person name="Pradier J.M."/>
            <person name="Quevillon E."/>
            <person name="Sharon A."/>
            <person name="Simon A."/>
            <person name="ten Have A."/>
            <person name="Tudzynski B."/>
            <person name="Tudzynski P."/>
            <person name="Wincker P."/>
            <person name="Andrew M."/>
            <person name="Anthouard V."/>
            <person name="Beever R.E."/>
            <person name="Beffa R."/>
            <person name="Benoit I."/>
            <person name="Bouzid O."/>
            <person name="Brault B."/>
            <person name="Chen Z."/>
            <person name="Choquer M."/>
            <person name="Collemare J."/>
            <person name="Cotton P."/>
            <person name="Danchin E.G."/>
            <person name="Da Silva C."/>
            <person name="Gautier A."/>
            <person name="Giraud C."/>
            <person name="Giraud T."/>
            <person name="Gonzalez C."/>
            <person name="Grossetete S."/>
            <person name="Guldener U."/>
            <person name="Henrissat B."/>
            <person name="Howlett B.J."/>
            <person name="Kodira C."/>
            <person name="Kretschmer M."/>
            <person name="Lappartient A."/>
            <person name="Leroch M."/>
            <person name="Levis C."/>
            <person name="Mauceli E."/>
            <person name="Neuveglise C."/>
            <person name="Oeser B."/>
            <person name="Pearson M."/>
            <person name="Poulain J."/>
            <person name="Poussereau N."/>
            <person name="Quesneville H."/>
            <person name="Rascle C."/>
            <person name="Schumacher J."/>
            <person name="Segurens B."/>
            <person name="Sexton A."/>
            <person name="Silva E."/>
            <person name="Sirven C."/>
            <person name="Soanes D.M."/>
            <person name="Talbot N.J."/>
            <person name="Templeton M."/>
            <person name="Yandava C."/>
            <person name="Yarden O."/>
            <person name="Zeng Q."/>
            <person name="Rollins J.A."/>
            <person name="Lebrun M.H."/>
            <person name="Dickman M."/>
        </authorList>
    </citation>
    <scope>NUCLEOTIDE SEQUENCE [LARGE SCALE GENOMIC DNA]</scope>
    <source>
        <strain evidence="2">T4</strain>
    </source>
</reference>
<dbReference type="EMBL" id="FQ790300">
    <property type="protein sequence ID" value="CCD49101.1"/>
    <property type="molecule type" value="Genomic_DNA"/>
</dbReference>
<proteinExistence type="predicted"/>
<dbReference type="HOGENOM" id="CLU_888504_0_0_1"/>
<protein>
    <submittedName>
        <fullName evidence="1">Uncharacterized protein</fullName>
    </submittedName>
</protein>
<evidence type="ECO:0000313" key="2">
    <source>
        <dbReference type="Proteomes" id="UP000008177"/>
    </source>
</evidence>
<name>G2Y925_BOTF4</name>
<dbReference type="Proteomes" id="UP000008177">
    <property type="component" value="Unplaced contigs"/>
</dbReference>
<dbReference type="OrthoDB" id="3524107at2759"/>
<accession>G2Y925</accession>